<dbReference type="GO" id="GO:0046872">
    <property type="term" value="F:metal ion binding"/>
    <property type="evidence" value="ECO:0007669"/>
    <property type="project" value="UniProtKB-KW"/>
</dbReference>
<keyword evidence="5" id="KW-0464">Manganese</keyword>
<dbReference type="InterPro" id="IPR050341">
    <property type="entry name" value="PP1_catalytic_subunit"/>
</dbReference>
<dbReference type="Pfam" id="PF00149">
    <property type="entry name" value="Metallophos"/>
    <property type="match status" value="1"/>
</dbReference>
<proteinExistence type="inferred from homology"/>
<feature type="domain" description="Serine/threonine specific protein phosphatases" evidence="11">
    <location>
        <begin position="338"/>
        <end position="343"/>
    </location>
</feature>
<dbReference type="InterPro" id="IPR006186">
    <property type="entry name" value="Ser/Thr-sp_prot-phosphatase"/>
</dbReference>
<dbReference type="GO" id="GO:0004722">
    <property type="term" value="F:protein serine/threonine phosphatase activity"/>
    <property type="evidence" value="ECO:0007669"/>
    <property type="project" value="UniProtKB-EC"/>
</dbReference>
<dbReference type="InterPro" id="IPR029052">
    <property type="entry name" value="Metallo-depent_PP-like"/>
</dbReference>
<evidence type="ECO:0000256" key="6">
    <source>
        <dbReference type="ARBA" id="ARBA00047761"/>
    </source>
</evidence>
<keyword evidence="10" id="KW-0732">Signal</keyword>
<dbReference type="OrthoDB" id="5819495at2759"/>
<dbReference type="InterPro" id="IPR004843">
    <property type="entry name" value="Calcineurin-like_PHP"/>
</dbReference>
<comment type="caution">
    <text evidence="12">The sequence shown here is derived from an EMBL/GenBank/DDBJ whole genome shotgun (WGS) entry which is preliminary data.</text>
</comment>
<reference evidence="12" key="1">
    <citation type="submission" date="2020-09" db="EMBL/GenBank/DDBJ databases">
        <authorList>
            <person name="Kikuchi T."/>
        </authorList>
    </citation>
    <scope>NUCLEOTIDE SEQUENCE</scope>
    <source>
        <strain evidence="12">Ka4C1</strain>
    </source>
</reference>
<keyword evidence="9" id="KW-1133">Transmembrane helix</keyword>
<dbReference type="PANTHER" id="PTHR11668:SF300">
    <property type="entry name" value="SERINE_THREONINE-PROTEIN PHOSPHATASE"/>
    <property type="match status" value="1"/>
</dbReference>
<feature type="transmembrane region" description="Helical" evidence="9">
    <location>
        <begin position="115"/>
        <end position="138"/>
    </location>
</feature>
<dbReference type="EMBL" id="CAJFCV020000003">
    <property type="protein sequence ID" value="CAG9109320.1"/>
    <property type="molecule type" value="Genomic_DNA"/>
</dbReference>
<dbReference type="Gene3D" id="3.60.21.10">
    <property type="match status" value="1"/>
</dbReference>
<keyword evidence="9" id="KW-0472">Membrane</keyword>
<dbReference type="SMR" id="A0A7I8WHX5"/>
<evidence type="ECO:0000256" key="7">
    <source>
        <dbReference type="ARBA" id="ARBA00048336"/>
    </source>
</evidence>
<evidence type="ECO:0000313" key="12">
    <source>
        <dbReference type="EMBL" id="CAD5222175.1"/>
    </source>
</evidence>
<evidence type="ECO:0000256" key="5">
    <source>
        <dbReference type="ARBA" id="ARBA00023211"/>
    </source>
</evidence>
<evidence type="ECO:0000256" key="10">
    <source>
        <dbReference type="SAM" id="SignalP"/>
    </source>
</evidence>
<comment type="cofactor">
    <cofactor evidence="1">
        <name>Mn(2+)</name>
        <dbReference type="ChEBI" id="CHEBI:29035"/>
    </cofactor>
</comment>
<evidence type="ECO:0000256" key="1">
    <source>
        <dbReference type="ARBA" id="ARBA00001936"/>
    </source>
</evidence>
<comment type="catalytic activity">
    <reaction evidence="6">
        <text>O-phospho-L-seryl-[protein] + H2O = L-seryl-[protein] + phosphate</text>
        <dbReference type="Rhea" id="RHEA:20629"/>
        <dbReference type="Rhea" id="RHEA-COMP:9863"/>
        <dbReference type="Rhea" id="RHEA-COMP:11604"/>
        <dbReference type="ChEBI" id="CHEBI:15377"/>
        <dbReference type="ChEBI" id="CHEBI:29999"/>
        <dbReference type="ChEBI" id="CHEBI:43474"/>
        <dbReference type="ChEBI" id="CHEBI:83421"/>
        <dbReference type="EC" id="3.1.3.16"/>
    </reaction>
</comment>
<protein>
    <recommendedName>
        <fullName evidence="8">Serine/threonine-protein phosphatase</fullName>
        <ecNumber evidence="8">3.1.3.16</ecNumber>
    </recommendedName>
</protein>
<organism evidence="12 13">
    <name type="scientific">Bursaphelenchus xylophilus</name>
    <name type="common">Pinewood nematode worm</name>
    <name type="synonym">Aphelenchoides xylophilus</name>
    <dbReference type="NCBI Taxonomy" id="6326"/>
    <lineage>
        <taxon>Eukaryota</taxon>
        <taxon>Metazoa</taxon>
        <taxon>Ecdysozoa</taxon>
        <taxon>Nematoda</taxon>
        <taxon>Chromadorea</taxon>
        <taxon>Rhabditida</taxon>
        <taxon>Tylenchina</taxon>
        <taxon>Tylenchomorpha</taxon>
        <taxon>Aphelenchoidea</taxon>
        <taxon>Aphelenchoididae</taxon>
        <taxon>Bursaphelenchus</taxon>
    </lineage>
</organism>
<dbReference type="PROSITE" id="PS00125">
    <property type="entry name" value="SER_THR_PHOSPHATASE"/>
    <property type="match status" value="1"/>
</dbReference>
<dbReference type="EMBL" id="CAJFDI010000003">
    <property type="protein sequence ID" value="CAD5222175.1"/>
    <property type="molecule type" value="Genomic_DNA"/>
</dbReference>
<evidence type="ECO:0000256" key="2">
    <source>
        <dbReference type="ARBA" id="ARBA00022723"/>
    </source>
</evidence>
<dbReference type="Proteomes" id="UP000659654">
    <property type="component" value="Unassembled WGS sequence"/>
</dbReference>
<gene>
    <name evidence="12" type="ORF">BXYJ_LOCUS7143</name>
</gene>
<feature type="signal peptide" evidence="10">
    <location>
        <begin position="1"/>
        <end position="24"/>
    </location>
</feature>
<keyword evidence="2" id="KW-0479">Metal-binding</keyword>
<evidence type="ECO:0000313" key="13">
    <source>
        <dbReference type="Proteomes" id="UP000659654"/>
    </source>
</evidence>
<accession>A0A7I8WHX5</accession>
<keyword evidence="13" id="KW-1185">Reference proteome</keyword>
<feature type="chain" id="PRO_5035384733" description="Serine/threonine-protein phosphatase" evidence="10">
    <location>
        <begin position="25"/>
        <end position="562"/>
    </location>
</feature>
<dbReference type="SMART" id="SM00156">
    <property type="entry name" value="PP2Ac"/>
    <property type="match status" value="1"/>
</dbReference>
<keyword evidence="9" id="KW-0812">Transmembrane</keyword>
<evidence type="ECO:0000256" key="3">
    <source>
        <dbReference type="ARBA" id="ARBA00022801"/>
    </source>
</evidence>
<dbReference type="PANTHER" id="PTHR11668">
    <property type="entry name" value="SERINE/THREONINE PROTEIN PHOSPHATASE"/>
    <property type="match status" value="1"/>
</dbReference>
<dbReference type="GO" id="GO:0005737">
    <property type="term" value="C:cytoplasm"/>
    <property type="evidence" value="ECO:0007669"/>
    <property type="project" value="TreeGrafter"/>
</dbReference>
<sequence>MWSSLGAVISVVFVFATSIDQVHSLRCYEEEGVPLNIRPFEYSIAGSRPTACCVELFLNGIVNYVSVEMHDKKKWFGGAHENFCQLQAKKHRFYNFHNYLAMMNKEKGISAEKFVLLYIVAGIAVSVVVAVVVAKIVIGQWETHSTTEAHQSKYFEEKCAIILPQMGKGEMKQLKSQMKYARTTQRPQVRELRGQPVITGVFTYSTNSVVTNRQLGPVEVKIPKNGVTDFMDILMQMVSIGPREMKFPYKMLEAICDEVKKIFLAEATLLDVPVPCQVYGDIHGQYSDLLRFFHLNGWPPTVRCVFLGDYVDRGRHGLEVIVLLFVMKICMPYDVYIVRGNHEDAIINRSYSFLSEIEYRIPANENGHLKVMSKFIDTFTSLPLAVRIGKRALGMHGGLSPKLVNWESILNIRRPCNLRKGTIQCDLTWSDPDSNVRGYEPNLKRDPNGGMGYQFGADAVDRVCQSLKIDVIFRGHQCPMPGYELFSERCITLFTAPGYRSSSEGDCNYGGSLFIDHDFRMTITRIGVDNTVRVLRDIQKLDKGEKYNDMGSLQAKEHHDDD</sequence>
<keyword evidence="4" id="KW-0904">Protein phosphatase</keyword>
<evidence type="ECO:0000256" key="4">
    <source>
        <dbReference type="ARBA" id="ARBA00022912"/>
    </source>
</evidence>
<dbReference type="GO" id="GO:0005634">
    <property type="term" value="C:nucleus"/>
    <property type="evidence" value="ECO:0007669"/>
    <property type="project" value="TreeGrafter"/>
</dbReference>
<comment type="similarity">
    <text evidence="8">Belongs to the PPP phosphatase family.</text>
</comment>
<dbReference type="SUPFAM" id="SSF56300">
    <property type="entry name" value="Metallo-dependent phosphatases"/>
    <property type="match status" value="1"/>
</dbReference>
<keyword evidence="3 8" id="KW-0378">Hydrolase</keyword>
<name>A0A7I8WHX5_BURXY</name>
<dbReference type="AlphaFoldDB" id="A0A7I8WHX5"/>
<dbReference type="PRINTS" id="PR00114">
    <property type="entry name" value="STPHPHTASE"/>
</dbReference>
<comment type="catalytic activity">
    <reaction evidence="7 8">
        <text>O-phospho-L-threonyl-[protein] + H2O = L-threonyl-[protein] + phosphate</text>
        <dbReference type="Rhea" id="RHEA:47004"/>
        <dbReference type="Rhea" id="RHEA-COMP:11060"/>
        <dbReference type="Rhea" id="RHEA-COMP:11605"/>
        <dbReference type="ChEBI" id="CHEBI:15377"/>
        <dbReference type="ChEBI" id="CHEBI:30013"/>
        <dbReference type="ChEBI" id="CHEBI:43474"/>
        <dbReference type="ChEBI" id="CHEBI:61977"/>
        <dbReference type="EC" id="3.1.3.16"/>
    </reaction>
</comment>
<evidence type="ECO:0000259" key="11">
    <source>
        <dbReference type="PROSITE" id="PS00125"/>
    </source>
</evidence>
<dbReference type="EC" id="3.1.3.16" evidence="8"/>
<dbReference type="Proteomes" id="UP000582659">
    <property type="component" value="Unassembled WGS sequence"/>
</dbReference>
<evidence type="ECO:0000256" key="8">
    <source>
        <dbReference type="RuleBase" id="RU004273"/>
    </source>
</evidence>
<evidence type="ECO:0000256" key="9">
    <source>
        <dbReference type="SAM" id="Phobius"/>
    </source>
</evidence>